<dbReference type="AlphaFoldDB" id="A0A0F9FLV3"/>
<accession>A0A0F9FLV3</accession>
<organism evidence="2">
    <name type="scientific">marine sediment metagenome</name>
    <dbReference type="NCBI Taxonomy" id="412755"/>
    <lineage>
        <taxon>unclassified sequences</taxon>
        <taxon>metagenomes</taxon>
        <taxon>ecological metagenomes</taxon>
    </lineage>
</organism>
<dbReference type="Pfam" id="PF18962">
    <property type="entry name" value="Por_Secre_tail"/>
    <property type="match status" value="1"/>
</dbReference>
<sequence>SQYAFAMYDSVMGWLGDLTYLIPCQGYMFNTENAAGYLVYPVTGLYKSDLVSEQDNNENLVEEWNMEREKYQYNLSLVGDLNLMEEEVTNDHIIGAFAGDQCRGIAKPLLIKGEMRYFITVYANTSNEVIRFKLMKLSTGKVFDIKEVISFIPNDIHGIIDQPMQLNMNSLSIETPVGNIELSVNPNPTNSMINICLNGLNNASGSILKITDITGKIIHNQIYDGTDTFDFSPFGKGIYFIRVETGKGIFTEKIVVQ</sequence>
<dbReference type="InterPro" id="IPR026444">
    <property type="entry name" value="Secre_tail"/>
</dbReference>
<feature type="non-terminal residue" evidence="2">
    <location>
        <position position="1"/>
    </location>
</feature>
<dbReference type="EMBL" id="LAZR01029890">
    <property type="protein sequence ID" value="KKL58245.1"/>
    <property type="molecule type" value="Genomic_DNA"/>
</dbReference>
<proteinExistence type="predicted"/>
<name>A0A0F9FLV3_9ZZZZ</name>
<dbReference type="NCBIfam" id="TIGR04183">
    <property type="entry name" value="Por_Secre_tail"/>
    <property type="match status" value="1"/>
</dbReference>
<protein>
    <recommendedName>
        <fullName evidence="1">Secretion system C-terminal sorting domain-containing protein</fullName>
    </recommendedName>
</protein>
<gene>
    <name evidence="2" type="ORF">LCGC14_2227310</name>
</gene>
<evidence type="ECO:0000313" key="2">
    <source>
        <dbReference type="EMBL" id="KKL58245.1"/>
    </source>
</evidence>
<evidence type="ECO:0000259" key="1">
    <source>
        <dbReference type="Pfam" id="PF18962"/>
    </source>
</evidence>
<feature type="domain" description="Secretion system C-terminal sorting" evidence="1">
    <location>
        <begin position="184"/>
        <end position="256"/>
    </location>
</feature>
<comment type="caution">
    <text evidence="2">The sequence shown here is derived from an EMBL/GenBank/DDBJ whole genome shotgun (WGS) entry which is preliminary data.</text>
</comment>
<reference evidence="2" key="1">
    <citation type="journal article" date="2015" name="Nature">
        <title>Complex archaea that bridge the gap between prokaryotes and eukaryotes.</title>
        <authorList>
            <person name="Spang A."/>
            <person name="Saw J.H."/>
            <person name="Jorgensen S.L."/>
            <person name="Zaremba-Niedzwiedzka K."/>
            <person name="Martijn J."/>
            <person name="Lind A.E."/>
            <person name="van Eijk R."/>
            <person name="Schleper C."/>
            <person name="Guy L."/>
            <person name="Ettema T.J."/>
        </authorList>
    </citation>
    <scope>NUCLEOTIDE SEQUENCE</scope>
</reference>